<feature type="transmembrane region" description="Helical" evidence="7">
    <location>
        <begin position="222"/>
        <end position="243"/>
    </location>
</feature>
<dbReference type="RefSeq" id="WP_073305875.1">
    <property type="nucleotide sequence ID" value="NZ_FRAW01000035.1"/>
</dbReference>
<reference evidence="10" key="1">
    <citation type="submission" date="2016-11" db="EMBL/GenBank/DDBJ databases">
        <authorList>
            <person name="Varghese N."/>
            <person name="Submissions S."/>
        </authorList>
    </citation>
    <scope>NUCLEOTIDE SEQUENCE [LARGE SCALE GENOMIC DNA]</scope>
    <source>
        <strain evidence="10">UWOS</strain>
    </source>
</reference>
<dbReference type="GO" id="GO:0015744">
    <property type="term" value="P:succinate transport"/>
    <property type="evidence" value="ECO:0007669"/>
    <property type="project" value="TreeGrafter"/>
</dbReference>
<keyword evidence="5 7" id="KW-0472">Membrane</keyword>
<evidence type="ECO:0000256" key="5">
    <source>
        <dbReference type="ARBA" id="ARBA00023136"/>
    </source>
</evidence>
<dbReference type="GO" id="GO:0022857">
    <property type="term" value="F:transmembrane transporter activity"/>
    <property type="evidence" value="ECO:0007669"/>
    <property type="project" value="InterPro"/>
</dbReference>
<organism evidence="9 10">
    <name type="scientific">Fibrobacter intestinalis</name>
    <dbReference type="NCBI Taxonomy" id="28122"/>
    <lineage>
        <taxon>Bacteria</taxon>
        <taxon>Pseudomonadati</taxon>
        <taxon>Fibrobacterota</taxon>
        <taxon>Fibrobacteria</taxon>
        <taxon>Fibrobacterales</taxon>
        <taxon>Fibrobacteraceae</taxon>
        <taxon>Fibrobacter</taxon>
    </lineage>
</organism>
<evidence type="ECO:0000256" key="2">
    <source>
        <dbReference type="ARBA" id="ARBA00022475"/>
    </source>
</evidence>
<protein>
    <submittedName>
        <fullName evidence="9">Uncharacterized membrane protein YjjP, DUF1212 family</fullName>
    </submittedName>
</protein>
<feature type="transmembrane region" description="Helical" evidence="7">
    <location>
        <begin position="18"/>
        <end position="36"/>
    </location>
</feature>
<gene>
    <name evidence="9" type="ORF">SAMN05720469_1355</name>
</gene>
<dbReference type="AlphaFoldDB" id="A0A1M6XV65"/>
<proteinExistence type="inferred from homology"/>
<dbReference type="EMBL" id="FRAW01000035">
    <property type="protein sequence ID" value="SHL09769.1"/>
    <property type="molecule type" value="Genomic_DNA"/>
</dbReference>
<feature type="domain" description="Threonine/serine exporter-like N-terminal" evidence="8">
    <location>
        <begin position="64"/>
        <end position="301"/>
    </location>
</feature>
<keyword evidence="10" id="KW-1185">Reference proteome</keyword>
<feature type="transmembrane region" description="Helical" evidence="7">
    <location>
        <begin position="283"/>
        <end position="302"/>
    </location>
</feature>
<accession>A0A1M6XV65</accession>
<dbReference type="InterPro" id="IPR010619">
    <property type="entry name" value="ThrE-like_N"/>
</dbReference>
<dbReference type="InterPro" id="IPR050539">
    <property type="entry name" value="ThrE_Dicarb/AminoAcid_Exp"/>
</dbReference>
<evidence type="ECO:0000313" key="10">
    <source>
        <dbReference type="Proteomes" id="UP000184275"/>
    </source>
</evidence>
<evidence type="ECO:0000313" key="9">
    <source>
        <dbReference type="EMBL" id="SHL09769.1"/>
    </source>
</evidence>
<dbReference type="Pfam" id="PF06738">
    <property type="entry name" value="ThrE"/>
    <property type="match status" value="1"/>
</dbReference>
<dbReference type="PANTHER" id="PTHR34390:SF2">
    <property type="entry name" value="SUCCINATE TRANSPORTER SUBUNIT YJJP-RELATED"/>
    <property type="match status" value="1"/>
</dbReference>
<evidence type="ECO:0000256" key="7">
    <source>
        <dbReference type="SAM" id="Phobius"/>
    </source>
</evidence>
<keyword evidence="3 7" id="KW-0812">Transmembrane</keyword>
<evidence type="ECO:0000256" key="4">
    <source>
        <dbReference type="ARBA" id="ARBA00022989"/>
    </source>
</evidence>
<dbReference type="PANTHER" id="PTHR34390">
    <property type="entry name" value="UPF0442 PROTEIN YJJB-RELATED"/>
    <property type="match status" value="1"/>
</dbReference>
<name>A0A1M6XV65_9BACT</name>
<evidence type="ECO:0000256" key="6">
    <source>
        <dbReference type="ARBA" id="ARBA00034125"/>
    </source>
</evidence>
<keyword evidence="4 7" id="KW-1133">Transmembrane helix</keyword>
<comment type="similarity">
    <text evidence="6">Belongs to the ThrE exporter (TC 2.A.79) family.</text>
</comment>
<evidence type="ECO:0000256" key="1">
    <source>
        <dbReference type="ARBA" id="ARBA00004651"/>
    </source>
</evidence>
<dbReference type="Proteomes" id="UP000184275">
    <property type="component" value="Unassembled WGS sequence"/>
</dbReference>
<sequence length="309" mass="33852">MGIGIDIASIYSGHARTLIVLGLLATFLFFLFCRILDARRRSAKPAEASNSLAKKSEMPKTERIIAEFAASMASAGATSSLSESSVRYLCARFGVSAEIIGFPKHVLLSVSDENPVRNFTITQKLQPNPLDFHRIILLHRLAKETLREMYPLEVFWNKYREILCEKRLHPNLVLVLTGLANASFCKLFNGDAVSMGIVFLATECGFFLKNALHGKFGIDMRLATIFAAFVSTVIGCAGYAFQLGDTPDIALATSVLYLVPGIPYINALSDLLNGAFLSCIRHAFNATILTICLSIGFSLGLISTNLHFF</sequence>
<evidence type="ECO:0000256" key="3">
    <source>
        <dbReference type="ARBA" id="ARBA00022692"/>
    </source>
</evidence>
<comment type="subcellular location">
    <subcellularLocation>
        <location evidence="1">Cell membrane</location>
        <topology evidence="1">Multi-pass membrane protein</topology>
    </subcellularLocation>
</comment>
<evidence type="ECO:0000259" key="8">
    <source>
        <dbReference type="Pfam" id="PF06738"/>
    </source>
</evidence>
<dbReference type="GO" id="GO:0005886">
    <property type="term" value="C:plasma membrane"/>
    <property type="evidence" value="ECO:0007669"/>
    <property type="project" value="UniProtKB-SubCell"/>
</dbReference>
<feature type="transmembrane region" description="Helical" evidence="7">
    <location>
        <begin position="249"/>
        <end position="271"/>
    </location>
</feature>
<keyword evidence="2" id="KW-1003">Cell membrane</keyword>